<evidence type="ECO:0000313" key="2">
    <source>
        <dbReference type="Proteomes" id="UP000316628"/>
    </source>
</evidence>
<name>A0A543JJW7_9PSEU</name>
<dbReference type="Proteomes" id="UP000316628">
    <property type="component" value="Unassembled WGS sequence"/>
</dbReference>
<dbReference type="SUPFAM" id="SSF46785">
    <property type="entry name" value="Winged helix' DNA-binding domain"/>
    <property type="match status" value="1"/>
</dbReference>
<dbReference type="InterPro" id="IPR036390">
    <property type="entry name" value="WH_DNA-bd_sf"/>
</dbReference>
<accession>A0A543JJW7</accession>
<evidence type="ECO:0000313" key="1">
    <source>
        <dbReference type="EMBL" id="TQM83048.1"/>
    </source>
</evidence>
<dbReference type="AlphaFoldDB" id="A0A543JJW7"/>
<organism evidence="1 2">
    <name type="scientific">Saccharothrix saharensis</name>
    <dbReference type="NCBI Taxonomy" id="571190"/>
    <lineage>
        <taxon>Bacteria</taxon>
        <taxon>Bacillati</taxon>
        <taxon>Actinomycetota</taxon>
        <taxon>Actinomycetes</taxon>
        <taxon>Pseudonocardiales</taxon>
        <taxon>Pseudonocardiaceae</taxon>
        <taxon>Saccharothrix</taxon>
    </lineage>
</organism>
<sequence>MSLAECPPERRASLLLFGNRHKLELMAAFAQAEDGRVNLSDLAHEQGVPASVYYAPVNDLLRAGLVEKLPRQLPERRRWYRRSDSSVWPCVRALAVELSTIEVKAS</sequence>
<protein>
    <recommendedName>
        <fullName evidence="3">IclR-like helix-turn-helix domain-containing protein</fullName>
    </recommendedName>
</protein>
<comment type="caution">
    <text evidence="1">The sequence shown here is derived from an EMBL/GenBank/DDBJ whole genome shotgun (WGS) entry which is preliminary data.</text>
</comment>
<reference evidence="1 2" key="1">
    <citation type="submission" date="2019-06" db="EMBL/GenBank/DDBJ databases">
        <title>Sequencing the genomes of 1000 actinobacteria strains.</title>
        <authorList>
            <person name="Klenk H.-P."/>
        </authorList>
    </citation>
    <scope>NUCLEOTIDE SEQUENCE [LARGE SCALE GENOMIC DNA]</scope>
    <source>
        <strain evidence="1 2">DSM 45456</strain>
    </source>
</reference>
<gene>
    <name evidence="1" type="ORF">FHX81_5461</name>
</gene>
<proteinExistence type="predicted"/>
<evidence type="ECO:0008006" key="3">
    <source>
        <dbReference type="Google" id="ProtNLM"/>
    </source>
</evidence>
<dbReference type="EMBL" id="VFPP01000001">
    <property type="protein sequence ID" value="TQM83048.1"/>
    <property type="molecule type" value="Genomic_DNA"/>
</dbReference>
<keyword evidence="2" id="KW-1185">Reference proteome</keyword>